<evidence type="ECO:0000256" key="7">
    <source>
        <dbReference type="SAM" id="MobiDB-lite"/>
    </source>
</evidence>
<dbReference type="AlphaFoldDB" id="A0A6G1GDX1"/>
<dbReference type="GO" id="GO:0006511">
    <property type="term" value="P:ubiquitin-dependent protein catabolic process"/>
    <property type="evidence" value="ECO:0007669"/>
    <property type="project" value="TreeGrafter"/>
</dbReference>
<dbReference type="SUPFAM" id="SSF57756">
    <property type="entry name" value="Retrovirus zinc finger-like domains"/>
    <property type="match status" value="1"/>
</dbReference>
<evidence type="ECO:0000256" key="2">
    <source>
        <dbReference type="ARBA" id="ARBA00022723"/>
    </source>
</evidence>
<dbReference type="GeneID" id="54414225"/>
<dbReference type="InterPro" id="IPR013083">
    <property type="entry name" value="Znf_RING/FYVE/PHD"/>
</dbReference>
<evidence type="ECO:0000256" key="6">
    <source>
        <dbReference type="PROSITE-ProRule" id="PRU00047"/>
    </source>
</evidence>
<dbReference type="InterPro" id="IPR033489">
    <property type="entry name" value="RBBP6"/>
</dbReference>
<keyword evidence="4" id="KW-0862">Zinc</keyword>
<dbReference type="InterPro" id="IPR025829">
    <property type="entry name" value="Zn_knuckle_CX2CX3GHX4C"/>
</dbReference>
<evidence type="ECO:0000313" key="10">
    <source>
        <dbReference type="EMBL" id="KAF1816214.1"/>
    </source>
</evidence>
<dbReference type="CDD" id="cd16620">
    <property type="entry name" value="vRING-HC-C4C4_RBBP6"/>
    <property type="match status" value="1"/>
</dbReference>
<dbReference type="SMART" id="SM00343">
    <property type="entry name" value="ZnF_C2HC"/>
    <property type="match status" value="1"/>
</dbReference>
<dbReference type="Pfam" id="PF08783">
    <property type="entry name" value="DWNN"/>
    <property type="match status" value="1"/>
</dbReference>
<dbReference type="FunFam" id="4.10.60.10:FF:000005">
    <property type="entry name" value="E3 ubiquitin-protein ligase RBBP6"/>
    <property type="match status" value="1"/>
</dbReference>
<dbReference type="Pfam" id="PF13696">
    <property type="entry name" value="zf-CCHC_2"/>
    <property type="match status" value="1"/>
</dbReference>
<dbReference type="GO" id="GO:0061630">
    <property type="term" value="F:ubiquitin protein ligase activity"/>
    <property type="evidence" value="ECO:0007669"/>
    <property type="project" value="InterPro"/>
</dbReference>
<dbReference type="PANTHER" id="PTHR15439:SF0">
    <property type="entry name" value="CELL DIVISION CYCLE AND APOPTOSIS REGULATOR PROTEIN 1-RELATED"/>
    <property type="match status" value="1"/>
</dbReference>
<feature type="compositionally biased region" description="Basic and acidic residues" evidence="7">
    <location>
        <begin position="448"/>
        <end position="462"/>
    </location>
</feature>
<dbReference type="GO" id="GO:0006397">
    <property type="term" value="P:mRNA processing"/>
    <property type="evidence" value="ECO:0007669"/>
    <property type="project" value="InterPro"/>
</dbReference>
<keyword evidence="3 6" id="KW-0863">Zinc-finger</keyword>
<reference evidence="12" key="2">
    <citation type="submission" date="2020-04" db="EMBL/GenBank/DDBJ databases">
        <authorList>
            <consortium name="NCBI Genome Project"/>
        </authorList>
    </citation>
    <scope>NUCLEOTIDE SEQUENCE</scope>
    <source>
        <strain evidence="12">CBS 781.70</strain>
    </source>
</reference>
<feature type="compositionally biased region" description="Low complexity" evidence="7">
    <location>
        <begin position="108"/>
        <end position="127"/>
    </location>
</feature>
<dbReference type="RefSeq" id="XP_033537845.1">
    <property type="nucleotide sequence ID" value="XM_033673655.1"/>
</dbReference>
<sequence>MTSSVFFKWRSQKEPQRIVFDGTGITVFELKREIIQLSNLGDGSDFDLSIYPEDANDEYDDDTVIIPRSTTVIARRIPAARHGHGKAARYVSGHAPVRAKNAYRGEAPAKSAPRSAPSAAAGSMATAQTEEERIAAMFQEQGDLWAQTQEKMSKEKPVFNKNYKGRPVNIPDHDPPPGYVCYRCHQKGHWIQVCPTNDDPNFDARPKIKRTTGIPRSFLKTVEKPVALTEDGLTDTRMPTGVMINAEGEYVIAEPDKASWDQFQAKTKASAVQQQAAEEGNKELRERGLECPIDKRMFVEPMKTPCCGTTYCNDCIENALVNSDLVCPNCNKEGVLIDDLAPDDETNAKIKAYEEDKAAERKAKDREPQDKETPKSPVSDKATPSKSTEANVASNTDDKPTKSPSGSPDRDTAEPSRAESKSPVPSKSPNPTPASTAEPASNGTTDGGSKKRPAEEELKNDRIPTGPAAMRKQATTPANPAAAKAAGIDQSFIEQMNALSGNGVVMPPDGQLQSNFFPMGMPTMGFPGGNMNMAGMNMGMNGMMMPNMNPMMMNGQWNNGMGFNPAAMGNMNAFNGNNPNFNDPGGNNNFRGNNGQIWNPASANVQGNRSMNQTNGKYGVFPNQQRTVFSEPFPSEEESPYFRQPVNPGRHQHRQKRARPSDYREL</sequence>
<dbReference type="Proteomes" id="UP000504638">
    <property type="component" value="Unplaced"/>
</dbReference>
<dbReference type="PANTHER" id="PTHR15439">
    <property type="entry name" value="RETINOBLASTOMA-BINDING PROTEIN 6"/>
    <property type="match status" value="1"/>
</dbReference>
<dbReference type="InterPro" id="IPR014891">
    <property type="entry name" value="DWNN_domain"/>
</dbReference>
<evidence type="ECO:0000313" key="11">
    <source>
        <dbReference type="Proteomes" id="UP000504638"/>
    </source>
</evidence>
<feature type="compositionally biased region" description="Polar residues" evidence="7">
    <location>
        <begin position="382"/>
        <end position="395"/>
    </location>
</feature>
<dbReference type="InterPro" id="IPR001878">
    <property type="entry name" value="Znf_CCHC"/>
</dbReference>
<dbReference type="GO" id="GO:0003676">
    <property type="term" value="F:nucleic acid binding"/>
    <property type="evidence" value="ECO:0007669"/>
    <property type="project" value="InterPro"/>
</dbReference>
<organism evidence="10">
    <name type="scientific">Eremomyces bilateralis CBS 781.70</name>
    <dbReference type="NCBI Taxonomy" id="1392243"/>
    <lineage>
        <taxon>Eukaryota</taxon>
        <taxon>Fungi</taxon>
        <taxon>Dikarya</taxon>
        <taxon>Ascomycota</taxon>
        <taxon>Pezizomycotina</taxon>
        <taxon>Dothideomycetes</taxon>
        <taxon>Dothideomycetes incertae sedis</taxon>
        <taxon>Eremomycetales</taxon>
        <taxon>Eremomycetaceae</taxon>
        <taxon>Eremomyces</taxon>
    </lineage>
</organism>
<dbReference type="OrthoDB" id="106784at2759"/>
<feature type="domain" description="DWNN" evidence="9">
    <location>
        <begin position="5"/>
        <end position="78"/>
    </location>
</feature>
<dbReference type="Gene3D" id="4.10.60.10">
    <property type="entry name" value="Zinc finger, CCHC-type"/>
    <property type="match status" value="1"/>
</dbReference>
<reference evidence="10 12" key="1">
    <citation type="submission" date="2020-01" db="EMBL/GenBank/DDBJ databases">
        <authorList>
            <consortium name="DOE Joint Genome Institute"/>
            <person name="Haridas S."/>
            <person name="Albert R."/>
            <person name="Binder M."/>
            <person name="Bloem J."/>
            <person name="Labutti K."/>
            <person name="Salamov A."/>
            <person name="Andreopoulos B."/>
            <person name="Baker S.E."/>
            <person name="Barry K."/>
            <person name="Bills G."/>
            <person name="Bluhm B.H."/>
            <person name="Cannon C."/>
            <person name="Castanera R."/>
            <person name="Culley D.E."/>
            <person name="Daum C."/>
            <person name="Ezra D."/>
            <person name="Gonzalez J.B."/>
            <person name="Henrissat B."/>
            <person name="Kuo A."/>
            <person name="Liang C."/>
            <person name="Lipzen A."/>
            <person name="Lutzoni F."/>
            <person name="Magnuson J."/>
            <person name="Mondo S."/>
            <person name="Nolan M."/>
            <person name="Ohm R."/>
            <person name="Pangilinan J."/>
            <person name="Park H.-J."/>
            <person name="Ramirez L."/>
            <person name="Alfaro M."/>
            <person name="Sun H."/>
            <person name="Tritt A."/>
            <person name="Yoshinaga Y."/>
            <person name="Zwiers L.-H."/>
            <person name="Turgeon B.G."/>
            <person name="Goodwin S.B."/>
            <person name="Spatafora J.W."/>
            <person name="Crous P.W."/>
            <person name="Grigoriev I.V."/>
        </authorList>
    </citation>
    <scope>NUCLEOTIDE SEQUENCE</scope>
    <source>
        <strain evidence="10 12">CBS 781.70</strain>
    </source>
</reference>
<dbReference type="GO" id="GO:0005634">
    <property type="term" value="C:nucleus"/>
    <property type="evidence" value="ECO:0007669"/>
    <property type="project" value="UniProtKB-SubCell"/>
</dbReference>
<accession>A0A6G1GDX1</accession>
<gene>
    <name evidence="10 12" type="ORF">P152DRAFT_114434</name>
</gene>
<evidence type="ECO:0000313" key="12">
    <source>
        <dbReference type="RefSeq" id="XP_033537845.1"/>
    </source>
</evidence>
<name>A0A6G1GDX1_9PEZI</name>
<keyword evidence="5" id="KW-0539">Nucleus</keyword>
<keyword evidence="11" id="KW-1185">Reference proteome</keyword>
<dbReference type="PROSITE" id="PS51282">
    <property type="entry name" value="DWNN"/>
    <property type="match status" value="1"/>
</dbReference>
<feature type="domain" description="CCHC-type" evidence="8">
    <location>
        <begin position="181"/>
        <end position="195"/>
    </location>
</feature>
<keyword evidence="2" id="KW-0479">Metal-binding</keyword>
<feature type="region of interest" description="Disordered" evidence="7">
    <location>
        <begin position="630"/>
        <end position="666"/>
    </location>
</feature>
<dbReference type="Gene3D" id="3.30.40.10">
    <property type="entry name" value="Zinc/RING finger domain, C3HC4 (zinc finger)"/>
    <property type="match status" value="1"/>
</dbReference>
<feature type="region of interest" description="Disordered" evidence="7">
    <location>
        <begin position="353"/>
        <end position="483"/>
    </location>
</feature>
<dbReference type="PROSITE" id="PS50158">
    <property type="entry name" value="ZF_CCHC"/>
    <property type="match status" value="1"/>
</dbReference>
<feature type="region of interest" description="Disordered" evidence="7">
    <location>
        <begin position="103"/>
        <end position="128"/>
    </location>
</feature>
<dbReference type="GO" id="GO:0008270">
    <property type="term" value="F:zinc ion binding"/>
    <property type="evidence" value="ECO:0007669"/>
    <property type="project" value="UniProtKB-KW"/>
</dbReference>
<dbReference type="GO" id="GO:0016567">
    <property type="term" value="P:protein ubiquitination"/>
    <property type="evidence" value="ECO:0007669"/>
    <property type="project" value="InterPro"/>
</dbReference>
<dbReference type="EMBL" id="ML975150">
    <property type="protein sequence ID" value="KAF1816214.1"/>
    <property type="molecule type" value="Genomic_DNA"/>
</dbReference>
<reference evidence="12" key="3">
    <citation type="submission" date="2025-04" db="UniProtKB">
        <authorList>
            <consortium name="RefSeq"/>
        </authorList>
    </citation>
    <scope>IDENTIFICATION</scope>
    <source>
        <strain evidence="12">CBS 781.70</strain>
    </source>
</reference>
<feature type="compositionally biased region" description="Low complexity" evidence="7">
    <location>
        <begin position="474"/>
        <end position="483"/>
    </location>
</feature>
<evidence type="ECO:0000256" key="1">
    <source>
        <dbReference type="ARBA" id="ARBA00004123"/>
    </source>
</evidence>
<evidence type="ECO:0000256" key="3">
    <source>
        <dbReference type="ARBA" id="ARBA00022771"/>
    </source>
</evidence>
<dbReference type="Gene3D" id="3.10.20.90">
    <property type="entry name" value="Phosphatidylinositol 3-kinase Catalytic Subunit, Chain A, domain 1"/>
    <property type="match status" value="1"/>
</dbReference>
<feature type="compositionally biased region" description="Basic and acidic residues" evidence="7">
    <location>
        <begin position="408"/>
        <end position="420"/>
    </location>
</feature>
<protein>
    <submittedName>
        <fullName evidence="10 12">DWNN-domain-containing protein</fullName>
    </submittedName>
</protein>
<feature type="compositionally biased region" description="Basic and acidic residues" evidence="7">
    <location>
        <begin position="353"/>
        <end position="374"/>
    </location>
</feature>
<dbReference type="SMART" id="SM01180">
    <property type="entry name" value="DWNN"/>
    <property type="match status" value="1"/>
</dbReference>
<comment type="subcellular location">
    <subcellularLocation>
        <location evidence="1">Nucleus</location>
    </subcellularLocation>
</comment>
<evidence type="ECO:0000259" key="8">
    <source>
        <dbReference type="PROSITE" id="PS50158"/>
    </source>
</evidence>
<dbReference type="SUPFAM" id="SSF57850">
    <property type="entry name" value="RING/U-box"/>
    <property type="match status" value="1"/>
</dbReference>
<evidence type="ECO:0000256" key="5">
    <source>
        <dbReference type="ARBA" id="ARBA00023242"/>
    </source>
</evidence>
<proteinExistence type="predicted"/>
<evidence type="ECO:0000259" key="9">
    <source>
        <dbReference type="PROSITE" id="PS51282"/>
    </source>
</evidence>
<dbReference type="InterPro" id="IPR036875">
    <property type="entry name" value="Znf_CCHC_sf"/>
</dbReference>
<evidence type="ECO:0000256" key="4">
    <source>
        <dbReference type="ARBA" id="ARBA00022833"/>
    </source>
</evidence>
<feature type="compositionally biased region" description="Polar residues" evidence="7">
    <location>
        <begin position="434"/>
        <end position="444"/>
    </location>
</feature>